<dbReference type="GeneID" id="89933966"/>
<evidence type="ECO:0000313" key="2">
    <source>
        <dbReference type="Proteomes" id="UP001302812"/>
    </source>
</evidence>
<reference evidence="1" key="2">
    <citation type="submission" date="2023-05" db="EMBL/GenBank/DDBJ databases">
        <authorList>
            <consortium name="Lawrence Berkeley National Laboratory"/>
            <person name="Steindorff A."/>
            <person name="Hensen N."/>
            <person name="Bonometti L."/>
            <person name="Westerberg I."/>
            <person name="Brannstrom I.O."/>
            <person name="Guillou S."/>
            <person name="Cros-Aarteil S."/>
            <person name="Calhoun S."/>
            <person name="Haridas S."/>
            <person name="Kuo A."/>
            <person name="Mondo S."/>
            <person name="Pangilinan J."/>
            <person name="Riley R."/>
            <person name="Labutti K."/>
            <person name="Andreopoulos B."/>
            <person name="Lipzen A."/>
            <person name="Chen C."/>
            <person name="Yanf M."/>
            <person name="Daum C."/>
            <person name="Ng V."/>
            <person name="Clum A."/>
            <person name="Ohm R."/>
            <person name="Martin F."/>
            <person name="Silar P."/>
            <person name="Natvig D."/>
            <person name="Lalanne C."/>
            <person name="Gautier V."/>
            <person name="Ament-Velasquez S.L."/>
            <person name="Kruys A."/>
            <person name="Hutchinson M.I."/>
            <person name="Powell A.J."/>
            <person name="Barry K."/>
            <person name="Miller A.N."/>
            <person name="Grigoriev I.V."/>
            <person name="Debuchy R."/>
            <person name="Gladieux P."/>
            <person name="Thoren M.H."/>
            <person name="Johannesson H."/>
        </authorList>
    </citation>
    <scope>NUCLEOTIDE SEQUENCE</scope>
    <source>
        <strain evidence="1">CBS 508.74</strain>
    </source>
</reference>
<keyword evidence="2" id="KW-1185">Reference proteome</keyword>
<accession>A0AAN6TJ07</accession>
<dbReference type="EMBL" id="MU853335">
    <property type="protein sequence ID" value="KAK4115353.1"/>
    <property type="molecule type" value="Genomic_DNA"/>
</dbReference>
<reference evidence="1" key="1">
    <citation type="journal article" date="2023" name="Mol. Phylogenet. Evol.">
        <title>Genome-scale phylogeny and comparative genomics of the fungal order Sordariales.</title>
        <authorList>
            <person name="Hensen N."/>
            <person name="Bonometti L."/>
            <person name="Westerberg I."/>
            <person name="Brannstrom I.O."/>
            <person name="Guillou S."/>
            <person name="Cros-Aarteil S."/>
            <person name="Calhoun S."/>
            <person name="Haridas S."/>
            <person name="Kuo A."/>
            <person name="Mondo S."/>
            <person name="Pangilinan J."/>
            <person name="Riley R."/>
            <person name="LaButti K."/>
            <person name="Andreopoulos B."/>
            <person name="Lipzen A."/>
            <person name="Chen C."/>
            <person name="Yan M."/>
            <person name="Daum C."/>
            <person name="Ng V."/>
            <person name="Clum A."/>
            <person name="Steindorff A."/>
            <person name="Ohm R.A."/>
            <person name="Martin F."/>
            <person name="Silar P."/>
            <person name="Natvig D.O."/>
            <person name="Lalanne C."/>
            <person name="Gautier V."/>
            <person name="Ament-Velasquez S.L."/>
            <person name="Kruys A."/>
            <person name="Hutchinson M.I."/>
            <person name="Powell A.J."/>
            <person name="Barry K."/>
            <person name="Miller A.N."/>
            <person name="Grigoriev I.V."/>
            <person name="Debuchy R."/>
            <person name="Gladieux P."/>
            <person name="Hiltunen Thoren M."/>
            <person name="Johannesson H."/>
        </authorList>
    </citation>
    <scope>NUCLEOTIDE SEQUENCE</scope>
    <source>
        <strain evidence="1">CBS 508.74</strain>
    </source>
</reference>
<proteinExistence type="predicted"/>
<organism evidence="1 2">
    <name type="scientific">Canariomyces notabilis</name>
    <dbReference type="NCBI Taxonomy" id="2074819"/>
    <lineage>
        <taxon>Eukaryota</taxon>
        <taxon>Fungi</taxon>
        <taxon>Dikarya</taxon>
        <taxon>Ascomycota</taxon>
        <taxon>Pezizomycotina</taxon>
        <taxon>Sordariomycetes</taxon>
        <taxon>Sordariomycetidae</taxon>
        <taxon>Sordariales</taxon>
        <taxon>Chaetomiaceae</taxon>
        <taxon>Canariomyces</taxon>
    </lineage>
</organism>
<name>A0AAN6TJ07_9PEZI</name>
<protein>
    <submittedName>
        <fullName evidence="1">Uncharacterized protein</fullName>
    </submittedName>
</protein>
<sequence length="139" mass="15472">MEVPNNFSSSSFLLLRRLGRQRRFLVRVRIWLPIPWYARLEVVALALPGLAQAYLDSNQDGLTPRNSVPVVLVLETDGQVTVQGIWPKISIYSRLGGLGAGPNTTDDTLHRRINQEAKRTIRPFAISLHSPGGGQPSKF</sequence>
<evidence type="ECO:0000313" key="1">
    <source>
        <dbReference type="EMBL" id="KAK4115353.1"/>
    </source>
</evidence>
<dbReference type="Proteomes" id="UP001302812">
    <property type="component" value="Unassembled WGS sequence"/>
</dbReference>
<comment type="caution">
    <text evidence="1">The sequence shown here is derived from an EMBL/GenBank/DDBJ whole genome shotgun (WGS) entry which is preliminary data.</text>
</comment>
<dbReference type="RefSeq" id="XP_064672923.1">
    <property type="nucleotide sequence ID" value="XM_064809842.1"/>
</dbReference>
<dbReference type="AlphaFoldDB" id="A0AAN6TJ07"/>
<gene>
    <name evidence="1" type="ORF">N656DRAFT_498618</name>
</gene>